<keyword evidence="2" id="KW-0614">Plasmid</keyword>
<proteinExistence type="predicted"/>
<dbReference type="RefSeq" id="WP_206685245.1">
    <property type="nucleotide sequence ID" value="NZ_JABCXF010000067.1"/>
</dbReference>
<organism evidence="2">
    <name type="scientific">Escherichia coli</name>
    <dbReference type="NCBI Taxonomy" id="562"/>
    <lineage>
        <taxon>Bacteria</taxon>
        <taxon>Pseudomonadati</taxon>
        <taxon>Pseudomonadota</taxon>
        <taxon>Gammaproteobacteria</taxon>
        <taxon>Enterobacterales</taxon>
        <taxon>Enterobacteriaceae</taxon>
        <taxon>Escherichia</taxon>
    </lineage>
</organism>
<sequence length="119" mass="13152">MFAIFLLPFCYFFAISRVFWSFGCYPFATFLLSKCYLSLLAINDQGTLAMYTSPRRKGAPSESRSSLRADSSTLNPTPLAINPAMPDGLANASRPHSKLHTREALFVRFSGAFGRPAGF</sequence>
<reference evidence="2" key="1">
    <citation type="submission" date="2015-06" db="EMBL/GenBank/DDBJ databases">
        <title>Transfer of a Chromosome-encoded BlaCMY-2 Gene in Three E. coli ST641Isolates through Genetic Re-arrangements with a ColE1-like Plasmid.</title>
        <authorList>
            <person name="Fang L."/>
            <person name="Sun J."/>
            <person name="Liu Y."/>
        </authorList>
    </citation>
    <scope>NUCLEOTIDE SEQUENCE</scope>
    <source>
        <strain evidence="2">GDP53</strain>
        <plasmid evidence="2">pSC137</plasmid>
    </source>
</reference>
<evidence type="ECO:0000256" key="1">
    <source>
        <dbReference type="SAM" id="MobiDB-lite"/>
    </source>
</evidence>
<accession>A0A172CD14</accession>
<dbReference type="AlphaFoldDB" id="A0A172CD14"/>
<name>A0A172CD14_ECOLX</name>
<evidence type="ECO:0000313" key="2">
    <source>
        <dbReference type="EMBL" id="AKT72554.1"/>
    </source>
</evidence>
<feature type="compositionally biased region" description="Low complexity" evidence="1">
    <location>
        <begin position="61"/>
        <end position="72"/>
    </location>
</feature>
<feature type="region of interest" description="Disordered" evidence="1">
    <location>
        <begin position="53"/>
        <end position="96"/>
    </location>
</feature>
<dbReference type="EMBL" id="KT074362">
    <property type="protein sequence ID" value="AKT72554.1"/>
    <property type="molecule type" value="Genomic_DNA"/>
</dbReference>
<protein>
    <submittedName>
        <fullName evidence="2">Uncharacterized protein</fullName>
    </submittedName>
</protein>
<geneLocation type="plasmid" evidence="2">
    <name>pSC137</name>
</geneLocation>